<feature type="compositionally biased region" description="Polar residues" evidence="5">
    <location>
        <begin position="955"/>
        <end position="974"/>
    </location>
</feature>
<keyword evidence="2 4" id="KW-0442">Lipid degradation</keyword>
<feature type="region of interest" description="Disordered" evidence="5">
    <location>
        <begin position="947"/>
        <end position="974"/>
    </location>
</feature>
<keyword evidence="8" id="KW-1185">Reference proteome</keyword>
<evidence type="ECO:0000313" key="7">
    <source>
        <dbReference type="EMBL" id="CZR68366.1"/>
    </source>
</evidence>
<dbReference type="PANTHER" id="PTHR24185:SF1">
    <property type="entry name" value="CALCIUM-INDEPENDENT PHOSPHOLIPASE A2-GAMMA"/>
    <property type="match status" value="1"/>
</dbReference>
<feature type="short sequence motif" description="DGA/G" evidence="4">
    <location>
        <begin position="210"/>
        <end position="212"/>
    </location>
</feature>
<evidence type="ECO:0000256" key="3">
    <source>
        <dbReference type="ARBA" id="ARBA00023098"/>
    </source>
</evidence>
<protein>
    <recommendedName>
        <fullName evidence="6">PNPLA domain-containing protein</fullName>
    </recommendedName>
</protein>
<organism evidence="7 8">
    <name type="scientific">Phialocephala subalpina</name>
    <dbReference type="NCBI Taxonomy" id="576137"/>
    <lineage>
        <taxon>Eukaryota</taxon>
        <taxon>Fungi</taxon>
        <taxon>Dikarya</taxon>
        <taxon>Ascomycota</taxon>
        <taxon>Pezizomycotina</taxon>
        <taxon>Leotiomycetes</taxon>
        <taxon>Helotiales</taxon>
        <taxon>Mollisiaceae</taxon>
        <taxon>Phialocephala</taxon>
        <taxon>Phialocephala fortinii species complex</taxon>
    </lineage>
</organism>
<dbReference type="AlphaFoldDB" id="A0A1L7XTK8"/>
<evidence type="ECO:0000313" key="8">
    <source>
        <dbReference type="Proteomes" id="UP000184330"/>
    </source>
</evidence>
<name>A0A1L7XTK8_9HELO</name>
<dbReference type="GO" id="GO:0019369">
    <property type="term" value="P:arachidonate metabolic process"/>
    <property type="evidence" value="ECO:0007669"/>
    <property type="project" value="TreeGrafter"/>
</dbReference>
<evidence type="ECO:0000256" key="5">
    <source>
        <dbReference type="SAM" id="MobiDB-lite"/>
    </source>
</evidence>
<dbReference type="OrthoDB" id="1658288at2759"/>
<dbReference type="GO" id="GO:0016020">
    <property type="term" value="C:membrane"/>
    <property type="evidence" value="ECO:0007669"/>
    <property type="project" value="TreeGrafter"/>
</dbReference>
<dbReference type="InterPro" id="IPR027417">
    <property type="entry name" value="P-loop_NTPase"/>
</dbReference>
<dbReference type="PROSITE" id="PS51635">
    <property type="entry name" value="PNPLA"/>
    <property type="match status" value="1"/>
</dbReference>
<sequence length="1070" mass="118420">MAQIHSAVEGQNPLDREGLCVLSLDGGGVRGLSTLLIIKALMAKVNAERKRAGQPSVKPCELFDLIGGTSTGGIIAVMLGRLEMDIEDCIAAYTSMFETVFGKKGLPVNIWGKVKGRFDSDVLEECIRKILKERGLSEAEPFNDGKERCKVVVCAKAYELTTTVLLRSYDVDDALNNIPASICEAVRATSAATSFFDPVTIGPRGRKFVDGALGANNPVEQLWNEAQTIWCRDKEVELAALLKCFVSIGTGNPGRKAIADGSLKFFSETLVGIATQTEDIAKIFVERHRRLYESRRYFRFNVQQGLQDVGLEEYKAAALIDAATAEYMDGQEIKSAAQECAVNLKQKHFLVEFSSKDIMEWRSSQLRSTYDKPKATTFMPFLRNEGLINRDDIFKTLDRLITPQSRNRSAAIWGLGGCGKTQIALEYAYRCQDQNSCSIFWVHADSEARFTRDYSEIAKIAGLSADLKGEDLLRAVQQWIEQQTTWTLILDNADDLKIFKKAYTKSQDHSLQNPKLLQFVPKAQTGTVIWTSRDGGILGSIVDIQRGVEVGAMTDREAWDLFQRLCGRSHGNEPSGDEEKLLRLLEFLPLAIAQAAAYIRTRKVSAQQYLRLFNESKTGQLNLLSHEFQDVYRSEVPNSVMRTWHISMKQIAEECPCSERILNIIAFLDNKGLPFELLQAAVGPQFDEDEVLLAASRLMEYSFLQIQRGVDERLPTYEQHRLVQLAARRALTEMETHMLSGEALRIMEKLFPNGTHETWNLCRLYLPHALAAAAWRDTEEYKDKGPLLLGRIGWFYWEQGRSDEAEKLEVEVLDLRKEVLGPKHPDTITAIANLASTWRKQGRSGEAEKLEIEVLDLQKEVLGPKHPDTITAMANLASTWWQQGRSHEAEKLQVEVLDLRKEVLGLKHPNTILAIENLAEIQRQSTNRGQGARLGVTPSSSAFFSRRAHGKCSPSLASTPAHHNSAAASGSPEGANNSIATAVTVSASASKTQASSASMTISSPSSSVSPAPFSHCEDQPTTFNASTLTPLDASGSPISYPPRNPNLSKSSATRTGQVVPPTATPTSTTS</sequence>
<dbReference type="InterPro" id="IPR011990">
    <property type="entry name" value="TPR-like_helical_dom_sf"/>
</dbReference>
<dbReference type="Pfam" id="PF13374">
    <property type="entry name" value="TPR_10"/>
    <property type="match status" value="1"/>
</dbReference>
<evidence type="ECO:0000256" key="4">
    <source>
        <dbReference type="PROSITE-ProRule" id="PRU01161"/>
    </source>
</evidence>
<dbReference type="Gene3D" id="3.40.50.300">
    <property type="entry name" value="P-loop containing nucleotide triphosphate hydrolases"/>
    <property type="match status" value="1"/>
</dbReference>
<dbReference type="GO" id="GO:0047499">
    <property type="term" value="F:calcium-independent phospholipase A2 activity"/>
    <property type="evidence" value="ECO:0007669"/>
    <property type="project" value="TreeGrafter"/>
</dbReference>
<dbReference type="SUPFAM" id="SSF52540">
    <property type="entry name" value="P-loop containing nucleoside triphosphate hydrolases"/>
    <property type="match status" value="1"/>
</dbReference>
<feature type="domain" description="PNPLA" evidence="6">
    <location>
        <begin position="22"/>
        <end position="223"/>
    </location>
</feature>
<feature type="active site" description="Nucleophile" evidence="4">
    <location>
        <position position="70"/>
    </location>
</feature>
<evidence type="ECO:0000256" key="1">
    <source>
        <dbReference type="ARBA" id="ARBA00022801"/>
    </source>
</evidence>
<accession>A0A1L7XTK8</accession>
<feature type="short sequence motif" description="GXSXG" evidence="4">
    <location>
        <begin position="68"/>
        <end position="72"/>
    </location>
</feature>
<dbReference type="STRING" id="576137.A0A1L7XTK8"/>
<feature type="compositionally biased region" description="Polar residues" evidence="5">
    <location>
        <begin position="1019"/>
        <end position="1029"/>
    </location>
</feature>
<dbReference type="Pfam" id="PF01734">
    <property type="entry name" value="Patatin"/>
    <property type="match status" value="1"/>
</dbReference>
<dbReference type="EMBL" id="FJOG01000054">
    <property type="protein sequence ID" value="CZR68366.1"/>
    <property type="molecule type" value="Genomic_DNA"/>
</dbReference>
<feature type="short sequence motif" description="GXGXXG" evidence="4">
    <location>
        <begin position="26"/>
        <end position="31"/>
    </location>
</feature>
<reference evidence="7 8" key="1">
    <citation type="submission" date="2016-03" db="EMBL/GenBank/DDBJ databases">
        <authorList>
            <person name="Ploux O."/>
        </authorList>
    </citation>
    <scope>NUCLEOTIDE SEQUENCE [LARGE SCALE GENOMIC DNA]</scope>
    <source>
        <strain evidence="7 8">UAMH 11012</strain>
    </source>
</reference>
<dbReference type="GO" id="GO:0016042">
    <property type="term" value="P:lipid catabolic process"/>
    <property type="evidence" value="ECO:0007669"/>
    <property type="project" value="UniProtKB-UniRule"/>
</dbReference>
<dbReference type="SUPFAM" id="SSF48452">
    <property type="entry name" value="TPR-like"/>
    <property type="match status" value="1"/>
</dbReference>
<evidence type="ECO:0000259" key="6">
    <source>
        <dbReference type="PROSITE" id="PS51635"/>
    </source>
</evidence>
<dbReference type="Gene3D" id="1.25.40.10">
    <property type="entry name" value="Tetratricopeptide repeat domain"/>
    <property type="match status" value="1"/>
</dbReference>
<dbReference type="GO" id="GO:0046486">
    <property type="term" value="P:glycerolipid metabolic process"/>
    <property type="evidence" value="ECO:0007669"/>
    <property type="project" value="UniProtKB-ARBA"/>
</dbReference>
<feature type="compositionally biased region" description="Low complexity" evidence="5">
    <location>
        <begin position="994"/>
        <end position="1014"/>
    </location>
</feature>
<feature type="region of interest" description="Disordered" evidence="5">
    <location>
        <begin position="994"/>
        <end position="1070"/>
    </location>
</feature>
<feature type="compositionally biased region" description="Polar residues" evidence="5">
    <location>
        <begin position="1045"/>
        <end position="1056"/>
    </location>
</feature>
<proteinExistence type="predicted"/>
<dbReference type="PANTHER" id="PTHR24185">
    <property type="entry name" value="CALCIUM-INDEPENDENT PHOSPHOLIPASE A2-GAMMA"/>
    <property type="match status" value="1"/>
</dbReference>
<gene>
    <name evidence="7" type="ORF">PAC_18265</name>
</gene>
<dbReference type="InterPro" id="IPR016035">
    <property type="entry name" value="Acyl_Trfase/lysoPLipase"/>
</dbReference>
<dbReference type="InterPro" id="IPR002641">
    <property type="entry name" value="PNPLA_dom"/>
</dbReference>
<dbReference type="SUPFAM" id="SSF52151">
    <property type="entry name" value="FabD/lysophospholipase-like"/>
    <property type="match status" value="1"/>
</dbReference>
<dbReference type="CDD" id="cd07216">
    <property type="entry name" value="Pat17_PNPLA8_PNPLA9_like3"/>
    <property type="match status" value="1"/>
</dbReference>
<keyword evidence="1 4" id="KW-0378">Hydrolase</keyword>
<evidence type="ECO:0000256" key="2">
    <source>
        <dbReference type="ARBA" id="ARBA00022963"/>
    </source>
</evidence>
<feature type="compositionally biased region" description="Low complexity" evidence="5">
    <location>
        <begin position="1060"/>
        <end position="1070"/>
    </location>
</feature>
<dbReference type="Pfam" id="PF13424">
    <property type="entry name" value="TPR_12"/>
    <property type="match status" value="1"/>
</dbReference>
<feature type="active site" description="Proton acceptor" evidence="4">
    <location>
        <position position="210"/>
    </location>
</feature>
<keyword evidence="3 4" id="KW-0443">Lipid metabolism</keyword>
<dbReference type="Proteomes" id="UP000184330">
    <property type="component" value="Unassembled WGS sequence"/>
</dbReference>
<dbReference type="Gene3D" id="3.40.1090.10">
    <property type="entry name" value="Cytosolic phospholipase A2 catalytic domain"/>
    <property type="match status" value="1"/>
</dbReference>